<sequence length="245" mass="27885">MLPSVNIRASSSRPLRVHLRRSITASSPSAMETQHFYHPLVAKTSTISLLNVRGTSNLGFDATFIKPHKHKQNSFQSGCGDYYKIKHGNCEMTRSYRKVASIVANIEEYKCVKEVVMRNQSEFQQKLMIWAEYKCVPAIITAIKRVMISQLKLLVMLAMAGMTMSINFVFIFLRDSAPDFPPLWFKALTATIPFLPVLLNFLLIPKTTTVRYTVAASILGQTLGLVALKRFYANRTFSHRHRLRL</sequence>
<dbReference type="Proteomes" id="UP001177003">
    <property type="component" value="Chromosome 9"/>
</dbReference>
<keyword evidence="1" id="KW-0812">Transmembrane</keyword>
<dbReference type="AlphaFoldDB" id="A0AA36EP29"/>
<accession>A0AA36EP29</accession>
<keyword evidence="3" id="KW-1185">Reference proteome</keyword>
<feature type="transmembrane region" description="Helical" evidence="1">
    <location>
        <begin position="153"/>
        <end position="173"/>
    </location>
</feature>
<keyword evidence="1" id="KW-1133">Transmembrane helix</keyword>
<feature type="transmembrane region" description="Helical" evidence="1">
    <location>
        <begin position="185"/>
        <end position="204"/>
    </location>
</feature>
<dbReference type="PANTHER" id="PTHR31033:SF29">
    <property type="match status" value="1"/>
</dbReference>
<proteinExistence type="predicted"/>
<dbReference type="PANTHER" id="PTHR31033">
    <property type="entry name" value="PROTEIN, PUTATIVE-RELATED"/>
    <property type="match status" value="1"/>
</dbReference>
<organism evidence="2 3">
    <name type="scientific">Lactuca saligna</name>
    <name type="common">Willowleaf lettuce</name>
    <dbReference type="NCBI Taxonomy" id="75948"/>
    <lineage>
        <taxon>Eukaryota</taxon>
        <taxon>Viridiplantae</taxon>
        <taxon>Streptophyta</taxon>
        <taxon>Embryophyta</taxon>
        <taxon>Tracheophyta</taxon>
        <taxon>Spermatophyta</taxon>
        <taxon>Magnoliopsida</taxon>
        <taxon>eudicotyledons</taxon>
        <taxon>Gunneridae</taxon>
        <taxon>Pentapetalae</taxon>
        <taxon>asterids</taxon>
        <taxon>campanulids</taxon>
        <taxon>Asterales</taxon>
        <taxon>Asteraceae</taxon>
        <taxon>Cichorioideae</taxon>
        <taxon>Cichorieae</taxon>
        <taxon>Lactucinae</taxon>
        <taxon>Lactuca</taxon>
    </lineage>
</organism>
<keyword evidence="1" id="KW-0472">Membrane</keyword>
<dbReference type="EMBL" id="OX465085">
    <property type="protein sequence ID" value="CAI9302608.1"/>
    <property type="molecule type" value="Genomic_DNA"/>
</dbReference>
<gene>
    <name evidence="2" type="ORF">LSALG_LOCUS41089</name>
</gene>
<evidence type="ECO:0000256" key="1">
    <source>
        <dbReference type="SAM" id="Phobius"/>
    </source>
</evidence>
<evidence type="ECO:0000313" key="2">
    <source>
        <dbReference type="EMBL" id="CAI9302608.1"/>
    </source>
</evidence>
<protein>
    <submittedName>
        <fullName evidence="2">Uncharacterized protein</fullName>
    </submittedName>
</protein>
<dbReference type="GO" id="GO:0009507">
    <property type="term" value="C:chloroplast"/>
    <property type="evidence" value="ECO:0007669"/>
    <property type="project" value="TreeGrafter"/>
</dbReference>
<evidence type="ECO:0000313" key="3">
    <source>
        <dbReference type="Proteomes" id="UP001177003"/>
    </source>
</evidence>
<reference evidence="2" key="1">
    <citation type="submission" date="2023-04" db="EMBL/GenBank/DDBJ databases">
        <authorList>
            <person name="Vijverberg K."/>
            <person name="Xiong W."/>
            <person name="Schranz E."/>
        </authorList>
    </citation>
    <scope>NUCLEOTIDE SEQUENCE</scope>
</reference>
<name>A0AA36EP29_LACSI</name>